<feature type="transmembrane region" description="Helical" evidence="1">
    <location>
        <begin position="127"/>
        <end position="149"/>
    </location>
</feature>
<evidence type="ECO:0000313" key="3">
    <source>
        <dbReference type="Proteomes" id="UP000317722"/>
    </source>
</evidence>
<comment type="caution">
    <text evidence="2">The sequence shown here is derived from an EMBL/GenBank/DDBJ whole genome shotgun (WGS) entry which is preliminary data.</text>
</comment>
<accession>A0A502D4N9</accession>
<keyword evidence="1" id="KW-1133">Transmembrane helix</keyword>
<evidence type="ECO:0000313" key="2">
    <source>
        <dbReference type="EMBL" id="TPG19369.1"/>
    </source>
</evidence>
<dbReference type="AlphaFoldDB" id="A0A502D4N9"/>
<feature type="transmembrane region" description="Helical" evidence="1">
    <location>
        <begin position="97"/>
        <end position="115"/>
    </location>
</feature>
<dbReference type="RefSeq" id="WP_140737014.1">
    <property type="nucleotide sequence ID" value="NZ_RCZM01000001.1"/>
</dbReference>
<feature type="transmembrane region" description="Helical" evidence="1">
    <location>
        <begin position="71"/>
        <end position="90"/>
    </location>
</feature>
<dbReference type="Proteomes" id="UP000317722">
    <property type="component" value="Unassembled WGS sequence"/>
</dbReference>
<gene>
    <name evidence="2" type="ORF">EAH86_02445</name>
</gene>
<sequence>MATDANADPQPAPAADGPLAAAAGVPPTLERTRRVVTVGWLFTALAVLLVPWTAFLFITLPSEARAEHYDLAWGGFDVGLVVLLALTGLAAVRHSPWLAAVAGGTATVLVVDAWFDVVMAEGGADRWVAMAMAVGVELPLAVVCGWLAVRGQVLLARQLHWAAWRSARRRRQDAARAAAADHDATPVRRTPR</sequence>
<keyword evidence="1" id="KW-0812">Transmembrane</keyword>
<reference evidence="2 3" key="1">
    <citation type="journal article" date="2019" name="Environ. Microbiol.">
        <title>Species interactions and distinct microbial communities in high Arctic permafrost affected cryosols are associated with the CH4 and CO2 gas fluxes.</title>
        <authorList>
            <person name="Altshuler I."/>
            <person name="Hamel J."/>
            <person name="Turney S."/>
            <person name="Magnuson E."/>
            <person name="Levesque R."/>
            <person name="Greer C."/>
            <person name="Whyte L.G."/>
        </authorList>
    </citation>
    <scope>NUCLEOTIDE SEQUENCE [LARGE SCALE GENOMIC DNA]</scope>
    <source>
        <strain evidence="2 3">S9.3A</strain>
    </source>
</reference>
<keyword evidence="1" id="KW-0472">Membrane</keyword>
<dbReference type="EMBL" id="RCZM01000001">
    <property type="protein sequence ID" value="TPG19369.1"/>
    <property type="molecule type" value="Genomic_DNA"/>
</dbReference>
<protein>
    <submittedName>
        <fullName evidence="2">Uncharacterized protein</fullName>
    </submittedName>
</protein>
<name>A0A502D4N9_9MICO</name>
<feature type="transmembrane region" description="Helical" evidence="1">
    <location>
        <begin position="38"/>
        <end position="59"/>
    </location>
</feature>
<evidence type="ECO:0000256" key="1">
    <source>
        <dbReference type="SAM" id="Phobius"/>
    </source>
</evidence>
<proteinExistence type="predicted"/>
<keyword evidence="3" id="KW-1185">Reference proteome</keyword>
<dbReference type="OrthoDB" id="4948328at2"/>
<organism evidence="2 3">
    <name type="scientific">Pedococcus bigeumensis</name>
    <dbReference type="NCBI Taxonomy" id="433644"/>
    <lineage>
        <taxon>Bacteria</taxon>
        <taxon>Bacillati</taxon>
        <taxon>Actinomycetota</taxon>
        <taxon>Actinomycetes</taxon>
        <taxon>Micrococcales</taxon>
        <taxon>Intrasporangiaceae</taxon>
        <taxon>Pedococcus</taxon>
    </lineage>
</organism>